<dbReference type="EMBL" id="SNRY01003467">
    <property type="protein sequence ID" value="KAA6320867.1"/>
    <property type="molecule type" value="Genomic_DNA"/>
</dbReference>
<accession>A0A5J4QGF4</accession>
<name>A0A5J4QGF4_9ZZZZ</name>
<dbReference type="InterPro" id="IPR036278">
    <property type="entry name" value="Sialidase_sf"/>
</dbReference>
<proteinExistence type="predicted"/>
<dbReference type="InterPro" id="IPR046209">
    <property type="entry name" value="DUF6242_N"/>
</dbReference>
<evidence type="ECO:0000313" key="4">
    <source>
        <dbReference type="EMBL" id="KAA6320867.1"/>
    </source>
</evidence>
<evidence type="ECO:0000259" key="2">
    <source>
        <dbReference type="Pfam" id="PF19755"/>
    </source>
</evidence>
<feature type="domain" description="DUF6242" evidence="3">
    <location>
        <begin position="175"/>
        <end position="474"/>
    </location>
</feature>
<feature type="domain" description="DUF6242" evidence="2">
    <location>
        <begin position="77"/>
        <end position="169"/>
    </location>
</feature>
<comment type="caution">
    <text evidence="4">The sequence shown here is derived from an EMBL/GenBank/DDBJ whole genome shotgun (WGS) entry which is preliminary data.</text>
</comment>
<sequence length="475" mass="53824">MKHTTGYLIILYKTSEDYQHSNKNVSIFVPYNKQIIRMRIRSLLVIASVFLASWGVVSCLDLEEDVFEYSSDDTIHAFALDTVYGVNYAFTIDQIKGKIFNRDSMPVGADTIINKILITKLEIMGYVLTGDSLLDTSDSLDLSKTMEKPLQLKIVAPDGEYTKEYEVEVRVHRQEPDSLVWTKMTSSFSTTDIPAGRPKPIILDNKIFVYTPTLKGKVYWALLSKGDEWKDEVVIGLPDNADLGSMLTLKNRLYVVTADDKVLVSEDGLSWNEDERLNGQGVESLIGSFPNVIVGIKHDAEGKKFFTVSPDLSEWKWEVGDAVSSLFPIDNFSFTVYKTKTGIWKAFMTGDVGDETKPVSLTPWFSLDGLRWTAAEAPVSSDEVVSYSCPYMQQPSIMRYDDKFYAFGDGFDAFYVSKEGITWSEVKKLVLFPEDFKGRSDYSVVIDKDNYIWVVWGEAGEVWRGRMNKFGFDIK</sequence>
<keyword evidence="1" id="KW-0812">Transmembrane</keyword>
<evidence type="ECO:0000259" key="3">
    <source>
        <dbReference type="Pfam" id="PF25852"/>
    </source>
</evidence>
<gene>
    <name evidence="4" type="ORF">EZS27_029417</name>
</gene>
<feature type="transmembrane region" description="Helical" evidence="1">
    <location>
        <begin position="40"/>
        <end position="57"/>
    </location>
</feature>
<dbReference type="Pfam" id="PF25852">
    <property type="entry name" value="DUF6242_C"/>
    <property type="match status" value="1"/>
</dbReference>
<organism evidence="4">
    <name type="scientific">termite gut metagenome</name>
    <dbReference type="NCBI Taxonomy" id="433724"/>
    <lineage>
        <taxon>unclassified sequences</taxon>
        <taxon>metagenomes</taxon>
        <taxon>organismal metagenomes</taxon>
    </lineage>
</organism>
<keyword evidence="1" id="KW-1133">Transmembrane helix</keyword>
<keyword evidence="1" id="KW-0472">Membrane</keyword>
<evidence type="ECO:0000256" key="1">
    <source>
        <dbReference type="SAM" id="Phobius"/>
    </source>
</evidence>
<dbReference type="Pfam" id="PF19755">
    <property type="entry name" value="DUF6242"/>
    <property type="match status" value="1"/>
</dbReference>
<dbReference type="SUPFAM" id="SSF50939">
    <property type="entry name" value="Sialidases"/>
    <property type="match status" value="1"/>
</dbReference>
<reference evidence="4" key="1">
    <citation type="submission" date="2019-03" db="EMBL/GenBank/DDBJ databases">
        <title>Single cell metagenomics reveals metabolic interactions within the superorganism composed of flagellate Streblomastix strix and complex community of Bacteroidetes bacteria on its surface.</title>
        <authorList>
            <person name="Treitli S.C."/>
            <person name="Kolisko M."/>
            <person name="Husnik F."/>
            <person name="Keeling P."/>
            <person name="Hampl V."/>
        </authorList>
    </citation>
    <scope>NUCLEOTIDE SEQUENCE</scope>
    <source>
        <strain evidence="4">STM</strain>
    </source>
</reference>
<dbReference type="AlphaFoldDB" id="A0A5J4QGF4"/>
<protein>
    <submittedName>
        <fullName evidence="4">Uncharacterized protein</fullName>
    </submittedName>
</protein>
<dbReference type="InterPro" id="IPR058667">
    <property type="entry name" value="DUF6242_C"/>
</dbReference>